<name>A0A1G9PCM5_9PSED</name>
<evidence type="ECO:0000313" key="2">
    <source>
        <dbReference type="Proteomes" id="UP000198706"/>
    </source>
</evidence>
<reference evidence="1 2" key="1">
    <citation type="submission" date="2016-10" db="EMBL/GenBank/DDBJ databases">
        <authorList>
            <person name="de Groot N.N."/>
        </authorList>
    </citation>
    <scope>NUCLEOTIDE SEQUENCE [LARGE SCALE GENOMIC DNA]</scope>
    <source>
        <strain evidence="1 2">JCM 21544</strain>
    </source>
</reference>
<gene>
    <name evidence="1" type="ORF">SAMN05216186_13725</name>
</gene>
<accession>A0A1G9PCM5</accession>
<keyword evidence="2" id="KW-1185">Reference proteome</keyword>
<sequence length="33" mass="3836">MNMRNDSAISFIYKQRHACDRRFFATEAGSGVR</sequence>
<dbReference type="Proteomes" id="UP000198706">
    <property type="component" value="Unassembled WGS sequence"/>
</dbReference>
<organism evidence="1 2">
    <name type="scientific">Pseudomonas indica</name>
    <dbReference type="NCBI Taxonomy" id="137658"/>
    <lineage>
        <taxon>Bacteria</taxon>
        <taxon>Pseudomonadati</taxon>
        <taxon>Pseudomonadota</taxon>
        <taxon>Gammaproteobacteria</taxon>
        <taxon>Pseudomonadales</taxon>
        <taxon>Pseudomonadaceae</taxon>
        <taxon>Pseudomonas</taxon>
    </lineage>
</organism>
<dbReference type="EMBL" id="FNFD01000037">
    <property type="protein sequence ID" value="SDL95977.1"/>
    <property type="molecule type" value="Genomic_DNA"/>
</dbReference>
<evidence type="ECO:0000313" key="1">
    <source>
        <dbReference type="EMBL" id="SDL95977.1"/>
    </source>
</evidence>
<dbReference type="AlphaFoldDB" id="A0A1G9PCM5"/>
<protein>
    <submittedName>
        <fullName evidence="1">Uncharacterized protein</fullName>
    </submittedName>
</protein>
<proteinExistence type="predicted"/>